<dbReference type="Gene3D" id="3.30.450.20">
    <property type="entry name" value="PAS domain"/>
    <property type="match status" value="2"/>
</dbReference>
<keyword evidence="11" id="KW-1133">Transmembrane helix</keyword>
<name>C6C0L3_MARSD</name>
<dbReference type="InterPro" id="IPR035965">
    <property type="entry name" value="PAS-like_dom_sf"/>
</dbReference>
<keyword evidence="2" id="KW-0597">Phosphoprotein</keyword>
<dbReference type="NCBIfam" id="TIGR00229">
    <property type="entry name" value="sensory_box"/>
    <property type="match status" value="1"/>
</dbReference>
<keyword evidence="8 10" id="KW-0807">Transducer</keyword>
<feature type="domain" description="HAMP" evidence="14">
    <location>
        <begin position="340"/>
        <end position="392"/>
    </location>
</feature>
<organism evidence="15 16">
    <name type="scientific">Maridesulfovibrio salexigens (strain ATCC 14822 / DSM 2638 / NCIMB 8403 / VKM B-1763)</name>
    <name type="common">Desulfovibrio salexigens</name>
    <dbReference type="NCBI Taxonomy" id="526222"/>
    <lineage>
        <taxon>Bacteria</taxon>
        <taxon>Pseudomonadati</taxon>
        <taxon>Thermodesulfobacteriota</taxon>
        <taxon>Desulfovibrionia</taxon>
        <taxon>Desulfovibrionales</taxon>
        <taxon>Desulfovibrionaceae</taxon>
        <taxon>Maridesulfovibrio</taxon>
    </lineage>
</organism>
<proteinExistence type="inferred from homology"/>
<dbReference type="InterPro" id="IPR000014">
    <property type="entry name" value="PAS"/>
</dbReference>
<dbReference type="PANTHER" id="PTHR32089">
    <property type="entry name" value="METHYL-ACCEPTING CHEMOTAXIS PROTEIN MCPB"/>
    <property type="match status" value="1"/>
</dbReference>
<evidence type="ECO:0000256" key="3">
    <source>
        <dbReference type="ARBA" id="ARBA00022679"/>
    </source>
</evidence>
<protein>
    <submittedName>
        <fullName evidence="15">Methyl-accepting chemotaxis sensory transducer with Pas/Pac sensor</fullName>
    </submittedName>
</protein>
<keyword evidence="11" id="KW-0812">Transmembrane</keyword>
<dbReference type="Gene3D" id="6.10.340.10">
    <property type="match status" value="1"/>
</dbReference>
<feature type="transmembrane region" description="Helical" evidence="11">
    <location>
        <begin position="12"/>
        <end position="32"/>
    </location>
</feature>
<evidence type="ECO:0000256" key="1">
    <source>
        <dbReference type="ARBA" id="ARBA00004370"/>
    </source>
</evidence>
<dbReference type="SMART" id="SM00283">
    <property type="entry name" value="MA"/>
    <property type="match status" value="1"/>
</dbReference>
<dbReference type="GO" id="GO:0000160">
    <property type="term" value="P:phosphorelay signal transduction system"/>
    <property type="evidence" value="ECO:0007669"/>
    <property type="project" value="UniProtKB-KW"/>
</dbReference>
<dbReference type="Pfam" id="PF13426">
    <property type="entry name" value="PAS_9"/>
    <property type="match status" value="1"/>
</dbReference>
<dbReference type="FunFam" id="1.10.287.950:FF:000001">
    <property type="entry name" value="Methyl-accepting chemotaxis sensory transducer"/>
    <property type="match status" value="1"/>
</dbReference>
<dbReference type="HOGENOM" id="CLU_000445_107_19_7"/>
<dbReference type="GO" id="GO:0016020">
    <property type="term" value="C:membrane"/>
    <property type="evidence" value="ECO:0007669"/>
    <property type="project" value="UniProtKB-SubCell"/>
</dbReference>
<dbReference type="KEGG" id="dsa:Desal_1083"/>
<dbReference type="PANTHER" id="PTHR32089:SF112">
    <property type="entry name" value="LYSOZYME-LIKE PROTEIN-RELATED"/>
    <property type="match status" value="1"/>
</dbReference>
<dbReference type="InterPro" id="IPR004089">
    <property type="entry name" value="MCPsignal_dom"/>
</dbReference>
<evidence type="ECO:0000256" key="9">
    <source>
        <dbReference type="ARBA" id="ARBA00029447"/>
    </source>
</evidence>
<dbReference type="eggNOG" id="COG5000">
    <property type="taxonomic scope" value="Bacteria"/>
</dbReference>
<dbReference type="SUPFAM" id="SSF55785">
    <property type="entry name" value="PYP-like sensor domain (PAS domain)"/>
    <property type="match status" value="1"/>
</dbReference>
<evidence type="ECO:0000256" key="7">
    <source>
        <dbReference type="ARBA" id="ARBA00023012"/>
    </source>
</evidence>
<evidence type="ECO:0000256" key="11">
    <source>
        <dbReference type="SAM" id="Phobius"/>
    </source>
</evidence>
<accession>C6C0L3</accession>
<dbReference type="CDD" id="cd06225">
    <property type="entry name" value="HAMP"/>
    <property type="match status" value="1"/>
</dbReference>
<dbReference type="RefSeq" id="WP_015850966.1">
    <property type="nucleotide sequence ID" value="NC_012881.1"/>
</dbReference>
<dbReference type="CDD" id="cd11386">
    <property type="entry name" value="MCP_signal"/>
    <property type="match status" value="1"/>
</dbReference>
<dbReference type="PROSITE" id="PS50885">
    <property type="entry name" value="HAMP"/>
    <property type="match status" value="1"/>
</dbReference>
<dbReference type="SUPFAM" id="SSF158472">
    <property type="entry name" value="HAMP domain-like"/>
    <property type="match status" value="1"/>
</dbReference>
<dbReference type="eggNOG" id="COG0840">
    <property type="taxonomic scope" value="Bacteria"/>
</dbReference>
<dbReference type="AlphaFoldDB" id="C6C0L3"/>
<dbReference type="Pfam" id="PF00015">
    <property type="entry name" value="MCPsignal"/>
    <property type="match status" value="1"/>
</dbReference>
<sequence>MLKKLAFQTKLMLGAVLIVLATIIFMTGINLYKVQDSLHTLGQTSMKSIADSVHSLMEMQNDILMDKVKADIDILDKKIFSLGFPKLNKRHPIETTITNQITKQSETVSIPSLEFGGIPVNNKFDIVDDLKKEIGGTATIFEVLPGKLLRVSTNVLKLDGNRATGTYIPDSSPVYKAVMSGKTYYGMAYVVNAWYITAYKPLTDLRGNIVSVIYVGRKIITDAFKKSVMASNVGGKGFAMIFNTKGDIMLHPTLTGENLKDTPNWNLFADTEEGEIEYDKDGESTSAYITDFKPWNWSFAFVMKTSDMSHGVDRDIFITNVIIAVVALSISAIILLLMIKATTRPLQQLSDFTAKVSEGDYDSELKYEADDVVGRTINSVKHMVFELKNKLGFSSGLLSGLTLPCIVVDLDKKVSFINQHLIDQFGLSGNADSYIGKRANDLVSNQTIRETIERCLKEESSFSEIEVQGHTEGGKEFYAIIDVAPLHDLDKKLIGAFMVMNDITTIKENEKSITAQRDTIAATARDADEISDQLASAADELSAQVDESRRGAEVQQQRASETATAMDQMNATVMEVARNAGEASENARVTKEKALEGQELVGQVVSSIKALEQNSEELKSSMEELGLRTDSIGKVMNVITDIADQTNLLALNAAIEAARAGEAGRGFAVVADEVRKLAEKTMDATKEVGEAITSIQDSTRTNISATENAVKSIVESTDLASKSGEALDEIVHMVETSADQIEGIAAAAEEQSASSEQISRATEEINEISAEAAETTVQSALAISEVAELASKIKELIRNMQS</sequence>
<gene>
    <name evidence="15" type="ordered locus">Desal_1083</name>
</gene>
<dbReference type="Proteomes" id="UP000002601">
    <property type="component" value="Chromosome"/>
</dbReference>
<dbReference type="OrthoDB" id="9816383at2"/>
<dbReference type="InterPro" id="IPR003660">
    <property type="entry name" value="HAMP_dom"/>
</dbReference>
<dbReference type="InterPro" id="IPR029151">
    <property type="entry name" value="Sensor-like_sf"/>
</dbReference>
<feature type="transmembrane region" description="Helical" evidence="11">
    <location>
        <begin position="316"/>
        <end position="339"/>
    </location>
</feature>
<dbReference type="InterPro" id="IPR033462">
    <property type="entry name" value="Cache_3-Cache_2"/>
</dbReference>
<comment type="similarity">
    <text evidence="9">Belongs to the methyl-accepting chemotaxis (MCP) protein family.</text>
</comment>
<keyword evidence="4" id="KW-0547">Nucleotide-binding</keyword>
<dbReference type="PROSITE" id="PS50111">
    <property type="entry name" value="CHEMOTAXIS_TRANSDUC_2"/>
    <property type="match status" value="1"/>
</dbReference>
<evidence type="ECO:0000256" key="2">
    <source>
        <dbReference type="ARBA" id="ARBA00022553"/>
    </source>
</evidence>
<comment type="subcellular location">
    <subcellularLocation>
        <location evidence="1">Membrane</location>
    </subcellularLocation>
</comment>
<dbReference type="SUPFAM" id="SSF103190">
    <property type="entry name" value="Sensory domain-like"/>
    <property type="match status" value="1"/>
</dbReference>
<keyword evidence="5" id="KW-0418">Kinase</keyword>
<evidence type="ECO:0000256" key="6">
    <source>
        <dbReference type="ARBA" id="ARBA00022840"/>
    </source>
</evidence>
<reference evidence="15 16" key="1">
    <citation type="submission" date="2009-06" db="EMBL/GenBank/DDBJ databases">
        <title>Complete sequence of Desulfovibrio salexigens DSM 2638.</title>
        <authorList>
            <consortium name="US DOE Joint Genome Institute"/>
            <person name="Lucas S."/>
            <person name="Copeland A."/>
            <person name="Lapidus A."/>
            <person name="Glavina del Rio T."/>
            <person name="Tice H."/>
            <person name="Bruce D."/>
            <person name="Goodwin L."/>
            <person name="Pitluck S."/>
            <person name="Munk A.C."/>
            <person name="Brettin T."/>
            <person name="Detter J.C."/>
            <person name="Han C."/>
            <person name="Tapia R."/>
            <person name="Larimer F."/>
            <person name="Land M."/>
            <person name="Hauser L."/>
            <person name="Kyrpides N."/>
            <person name="Anderson I."/>
            <person name="Wall J.D."/>
            <person name="Arkin A.P."/>
            <person name="Dehal P."/>
            <person name="Chivian D."/>
            <person name="Giles B."/>
            <person name="Hazen T.C."/>
        </authorList>
    </citation>
    <scope>NUCLEOTIDE SEQUENCE [LARGE SCALE GENOMIC DNA]</scope>
    <source>
        <strain evidence="16">ATCC 14822 / DSM 2638 / NCIMB 8403 / VKM B-1763</strain>
    </source>
</reference>
<dbReference type="GO" id="GO:0016301">
    <property type="term" value="F:kinase activity"/>
    <property type="evidence" value="ECO:0007669"/>
    <property type="project" value="UniProtKB-KW"/>
</dbReference>
<dbReference type="SUPFAM" id="SSF58104">
    <property type="entry name" value="Methyl-accepting chemotaxis protein (MCP) signaling domain"/>
    <property type="match status" value="1"/>
</dbReference>
<dbReference type="InterPro" id="IPR000700">
    <property type="entry name" value="PAS-assoc_C"/>
</dbReference>
<keyword evidence="11" id="KW-0472">Membrane</keyword>
<evidence type="ECO:0000256" key="5">
    <source>
        <dbReference type="ARBA" id="ARBA00022777"/>
    </source>
</evidence>
<dbReference type="STRING" id="526222.Desal_1083"/>
<dbReference type="Pfam" id="PF17201">
    <property type="entry name" value="Cache_3-Cache_2"/>
    <property type="match status" value="1"/>
</dbReference>
<dbReference type="CDD" id="cd00130">
    <property type="entry name" value="PAS"/>
    <property type="match status" value="1"/>
</dbReference>
<dbReference type="PROSITE" id="PS50113">
    <property type="entry name" value="PAC"/>
    <property type="match status" value="1"/>
</dbReference>
<evidence type="ECO:0000256" key="4">
    <source>
        <dbReference type="ARBA" id="ARBA00022741"/>
    </source>
</evidence>
<keyword evidence="16" id="KW-1185">Reference proteome</keyword>
<keyword evidence="3" id="KW-0808">Transferase</keyword>
<feature type="domain" description="Methyl-accepting transducer" evidence="12">
    <location>
        <begin position="530"/>
        <end position="766"/>
    </location>
</feature>
<dbReference type="Gene3D" id="1.10.287.950">
    <property type="entry name" value="Methyl-accepting chemotaxis protein"/>
    <property type="match status" value="1"/>
</dbReference>
<evidence type="ECO:0000256" key="10">
    <source>
        <dbReference type="PROSITE-ProRule" id="PRU00284"/>
    </source>
</evidence>
<dbReference type="EMBL" id="CP001649">
    <property type="protein sequence ID" value="ACS79147.1"/>
    <property type="molecule type" value="Genomic_DNA"/>
</dbReference>
<evidence type="ECO:0000256" key="8">
    <source>
        <dbReference type="ARBA" id="ARBA00023224"/>
    </source>
</evidence>
<dbReference type="GO" id="GO:0005524">
    <property type="term" value="F:ATP binding"/>
    <property type="evidence" value="ECO:0007669"/>
    <property type="project" value="UniProtKB-KW"/>
</dbReference>
<evidence type="ECO:0000313" key="16">
    <source>
        <dbReference type="Proteomes" id="UP000002601"/>
    </source>
</evidence>
<evidence type="ECO:0000259" key="14">
    <source>
        <dbReference type="PROSITE" id="PS50885"/>
    </source>
</evidence>
<evidence type="ECO:0000259" key="12">
    <source>
        <dbReference type="PROSITE" id="PS50111"/>
    </source>
</evidence>
<keyword evidence="7" id="KW-0902">Two-component regulatory system</keyword>
<keyword evidence="6" id="KW-0067">ATP-binding</keyword>
<evidence type="ECO:0000259" key="13">
    <source>
        <dbReference type="PROSITE" id="PS50113"/>
    </source>
</evidence>
<feature type="domain" description="PAC" evidence="13">
    <location>
        <begin position="463"/>
        <end position="515"/>
    </location>
</feature>
<dbReference type="GO" id="GO:0006935">
    <property type="term" value="P:chemotaxis"/>
    <property type="evidence" value="ECO:0007669"/>
    <property type="project" value="UniProtKB-ARBA"/>
</dbReference>
<evidence type="ECO:0000313" key="15">
    <source>
        <dbReference type="EMBL" id="ACS79147.1"/>
    </source>
</evidence>